<dbReference type="InterPro" id="IPR052158">
    <property type="entry name" value="INH-QAR"/>
</dbReference>
<dbReference type="CDD" id="cd03139">
    <property type="entry name" value="GATase1_PfpI_2"/>
    <property type="match status" value="1"/>
</dbReference>
<reference evidence="3" key="1">
    <citation type="journal article" date="2022" name="Int. J. Syst. Evol. Microbiol.">
        <title>Anaeromyxobacter oryzae sp. nov., Anaeromyxobacter diazotrophicus sp. nov. and Anaeromyxobacter paludicola sp. nov., isolated from paddy soils.</title>
        <authorList>
            <person name="Itoh H."/>
            <person name="Xu Z."/>
            <person name="Mise K."/>
            <person name="Masuda Y."/>
            <person name="Ushijima N."/>
            <person name="Hayakawa C."/>
            <person name="Shiratori Y."/>
            <person name="Senoo K."/>
        </authorList>
    </citation>
    <scope>NUCLEOTIDE SEQUENCE [LARGE SCALE GENOMIC DNA]</scope>
    <source>
        <strain evidence="3">Red630</strain>
    </source>
</reference>
<dbReference type="InterPro" id="IPR029062">
    <property type="entry name" value="Class_I_gatase-like"/>
</dbReference>
<sequence length="200" mass="21146">MRTVGVLLFPGFEPLDAFGPVEAFAIAEIPDAGEGAPPPFRVLTVAEAIAPVAMRGGPRVVPDHDLASAPALDVLLVPGGPGTRREVKNAALVEFIRRQARQAQVVASICTGAALLGVAGLLSEREATTNRRAFDWVVSTCPGDIRWNRTARWVDQGPVVTSAGVSAGTDMALHLVARLIGSTAAEAAAKRMEYRWEREG</sequence>
<feature type="domain" description="DJ-1/PfpI" evidence="1">
    <location>
        <begin position="3"/>
        <end position="177"/>
    </location>
</feature>
<accession>A0ABN6N9Q5</accession>
<dbReference type="Pfam" id="PF01965">
    <property type="entry name" value="DJ-1_PfpI"/>
    <property type="match status" value="1"/>
</dbReference>
<dbReference type="Proteomes" id="UP001162734">
    <property type="component" value="Chromosome"/>
</dbReference>
<protein>
    <submittedName>
        <fullName evidence="2">ThiJ/PfpI family protein</fullName>
    </submittedName>
</protein>
<dbReference type="EMBL" id="AP025592">
    <property type="protein sequence ID" value="BDG09070.1"/>
    <property type="molecule type" value="Genomic_DNA"/>
</dbReference>
<evidence type="ECO:0000313" key="3">
    <source>
        <dbReference type="Proteomes" id="UP001162734"/>
    </source>
</evidence>
<evidence type="ECO:0000259" key="1">
    <source>
        <dbReference type="Pfam" id="PF01965"/>
    </source>
</evidence>
<organism evidence="2 3">
    <name type="scientific">Anaeromyxobacter paludicola</name>
    <dbReference type="NCBI Taxonomy" id="2918171"/>
    <lineage>
        <taxon>Bacteria</taxon>
        <taxon>Pseudomonadati</taxon>
        <taxon>Myxococcota</taxon>
        <taxon>Myxococcia</taxon>
        <taxon>Myxococcales</taxon>
        <taxon>Cystobacterineae</taxon>
        <taxon>Anaeromyxobacteraceae</taxon>
        <taxon>Anaeromyxobacter</taxon>
    </lineage>
</organism>
<dbReference type="PANTHER" id="PTHR43130">
    <property type="entry name" value="ARAC-FAMILY TRANSCRIPTIONAL REGULATOR"/>
    <property type="match status" value="1"/>
</dbReference>
<gene>
    <name evidence="2" type="ORF">AMPC_21830</name>
</gene>
<keyword evidence="3" id="KW-1185">Reference proteome</keyword>
<dbReference type="Gene3D" id="3.40.50.880">
    <property type="match status" value="1"/>
</dbReference>
<dbReference type="SUPFAM" id="SSF52317">
    <property type="entry name" value="Class I glutamine amidotransferase-like"/>
    <property type="match status" value="1"/>
</dbReference>
<dbReference type="InterPro" id="IPR002818">
    <property type="entry name" value="DJ-1/PfpI"/>
</dbReference>
<proteinExistence type="predicted"/>
<name>A0ABN6N9Q5_9BACT</name>
<evidence type="ECO:0000313" key="2">
    <source>
        <dbReference type="EMBL" id="BDG09070.1"/>
    </source>
</evidence>
<dbReference type="RefSeq" id="WP_248340694.1">
    <property type="nucleotide sequence ID" value="NZ_AP025592.1"/>
</dbReference>
<dbReference type="PANTHER" id="PTHR43130:SF15">
    <property type="entry name" value="THIJ_PFPI FAMILY PROTEIN (AFU_ORTHOLOGUE AFUA_5G14240)"/>
    <property type="match status" value="1"/>
</dbReference>